<keyword evidence="2" id="KW-1133">Transmembrane helix</keyword>
<evidence type="ECO:0000256" key="1">
    <source>
        <dbReference type="ARBA" id="ARBA00004141"/>
    </source>
</evidence>
<feature type="transmembrane region" description="Helical" evidence="2">
    <location>
        <begin position="155"/>
        <end position="175"/>
    </location>
</feature>
<keyword evidence="2" id="KW-0472">Membrane</keyword>
<dbReference type="InterPro" id="IPR056227">
    <property type="entry name" value="TMD0_ABC"/>
</dbReference>
<gene>
    <name evidence="4" type="ORF">ASTO00021_LOCUS15198</name>
</gene>
<dbReference type="GO" id="GO:0016020">
    <property type="term" value="C:membrane"/>
    <property type="evidence" value="ECO:0007669"/>
    <property type="project" value="UniProtKB-SubCell"/>
</dbReference>
<feature type="domain" description="ABC transporter TMD0" evidence="3">
    <location>
        <begin position="9"/>
        <end position="147"/>
    </location>
</feature>
<feature type="transmembrane region" description="Helical" evidence="2">
    <location>
        <begin position="66"/>
        <end position="88"/>
    </location>
</feature>
<feature type="transmembrane region" description="Helical" evidence="2">
    <location>
        <begin position="131"/>
        <end position="149"/>
    </location>
</feature>
<protein>
    <recommendedName>
        <fullName evidence="3">ABC transporter TMD0 domain-containing protein</fullName>
    </recommendedName>
</protein>
<feature type="transmembrane region" description="Helical" evidence="2">
    <location>
        <begin position="23"/>
        <end position="45"/>
    </location>
</feature>
<evidence type="ECO:0000259" key="3">
    <source>
        <dbReference type="Pfam" id="PF24357"/>
    </source>
</evidence>
<evidence type="ECO:0000256" key="2">
    <source>
        <dbReference type="SAM" id="Phobius"/>
    </source>
</evidence>
<organism evidence="4">
    <name type="scientific">Aplanochytrium stocchinoi</name>
    <dbReference type="NCBI Taxonomy" id="215587"/>
    <lineage>
        <taxon>Eukaryota</taxon>
        <taxon>Sar</taxon>
        <taxon>Stramenopiles</taxon>
        <taxon>Bigyra</taxon>
        <taxon>Labyrinthulomycetes</taxon>
        <taxon>Thraustochytrida</taxon>
        <taxon>Thraustochytriidae</taxon>
        <taxon>Aplanochytrium</taxon>
    </lineage>
</organism>
<name>A0A7S3PND7_9STRA</name>
<reference evidence="4" key="1">
    <citation type="submission" date="2021-01" db="EMBL/GenBank/DDBJ databases">
        <authorList>
            <person name="Corre E."/>
            <person name="Pelletier E."/>
            <person name="Niang G."/>
            <person name="Scheremetjew M."/>
            <person name="Finn R."/>
            <person name="Kale V."/>
            <person name="Holt S."/>
            <person name="Cochrane G."/>
            <person name="Meng A."/>
            <person name="Brown T."/>
            <person name="Cohen L."/>
        </authorList>
    </citation>
    <scope>NUCLEOTIDE SEQUENCE</scope>
    <source>
        <strain evidence="4">GSBS06</strain>
    </source>
</reference>
<proteinExistence type="predicted"/>
<evidence type="ECO:0000313" key="4">
    <source>
        <dbReference type="EMBL" id="CAE0445172.1"/>
    </source>
</evidence>
<accession>A0A7S3PND7</accession>
<dbReference type="Pfam" id="PF24357">
    <property type="entry name" value="TMD0_ABC"/>
    <property type="match status" value="1"/>
</dbReference>
<dbReference type="AlphaFoldDB" id="A0A7S3PND7"/>
<feature type="transmembrane region" description="Helical" evidence="2">
    <location>
        <begin position="94"/>
        <end position="119"/>
    </location>
</feature>
<keyword evidence="2" id="KW-0812">Transmembrane</keyword>
<comment type="subcellular location">
    <subcellularLocation>
        <location evidence="1">Membrane</location>
        <topology evidence="1">Multi-pass membrane protein</topology>
    </subcellularLocation>
</comment>
<sequence length="289" mass="32742">MVFLKWETEWCDTEFGWGPFVDWSLTPCFSSTMLEIPVVVVFFVIGAPRMATLIYEIPEVKPARSLFYYLKLFCSLAAFASAIIMTMFVEPRSLSNVVALALTAFAWFLSLTLLVLGYHRAEPQKYLGLRFWWVSEFIVQAVIFAEFSILKPGKWVHIFRGVYLFCCICLVTLNLKPIDQAPYEEVVLEVDTGMVSPNSNNSLSRIDNNDIFILGPTDQTPLLSHAAGTLRNDTISNHDDEEGQADEPPRKLDRRLSSRIFITGASTSDQRGLFEAWNKELNNLESSVS</sequence>
<dbReference type="EMBL" id="HBIN01019926">
    <property type="protein sequence ID" value="CAE0445172.1"/>
    <property type="molecule type" value="Transcribed_RNA"/>
</dbReference>